<dbReference type="PANTHER" id="PTHR46641">
    <property type="entry name" value="FMRFAMIDE RECEPTOR-RELATED"/>
    <property type="match status" value="1"/>
</dbReference>
<keyword evidence="2" id="KW-0812">Transmembrane</keyword>
<evidence type="ECO:0000256" key="4">
    <source>
        <dbReference type="ARBA" id="ARBA00023136"/>
    </source>
</evidence>
<sequence>MANITIPPTTDTPTYDYTFNFYFNFLFGLTSRTFGVAGNILNIIVLTRPKMKNPNTLILTWMAVADLCNLLIGLPKFVWQANESSFAPSKKTDLGFNIYFKFIILTFAYVFIMAMNWLTVLLTAFRYIAVCWPTKVTTWSSSKRTKISIGLIYLISLLVFGENLLNNAVGPKNKNGKIVMDIIKGPLNSPVYNIVYNSFQTGVGLFLPCIICIILTIRVIVGVRQANNKIAAMTVQGVKADVENEMMIKRKKQENQMTALLLLIVFVYVICDVMLCIRYIIRSTLGLKKYYNYLNGYEVFDSISTYLITFNSSINFVLYSAANKQFRKICFKTFCCKSTSHISEGNSTNKTHPNTNDVRTAVSAT</sequence>
<proteinExistence type="predicted"/>
<reference evidence="5" key="1">
    <citation type="submission" date="2022-03" db="EMBL/GenBank/DDBJ databases">
        <authorList>
            <person name="Martin C."/>
        </authorList>
    </citation>
    <scope>NUCLEOTIDE SEQUENCE</scope>
</reference>
<comment type="subcellular location">
    <subcellularLocation>
        <location evidence="1">Membrane</location>
    </subcellularLocation>
</comment>
<dbReference type="SUPFAM" id="SSF81321">
    <property type="entry name" value="Family A G protein-coupled receptor-like"/>
    <property type="match status" value="1"/>
</dbReference>
<dbReference type="PANTHER" id="PTHR46641:SF2">
    <property type="entry name" value="FMRFAMIDE RECEPTOR"/>
    <property type="match status" value="1"/>
</dbReference>
<protein>
    <submittedName>
        <fullName evidence="5">Uncharacterized protein</fullName>
    </submittedName>
</protein>
<dbReference type="InterPro" id="IPR052954">
    <property type="entry name" value="GPCR-Ligand_Int"/>
</dbReference>
<evidence type="ECO:0000313" key="6">
    <source>
        <dbReference type="Proteomes" id="UP000749559"/>
    </source>
</evidence>
<dbReference type="InterPro" id="IPR017452">
    <property type="entry name" value="GPCR_Rhodpsn_7TM"/>
</dbReference>
<comment type="caution">
    <text evidence="5">The sequence shown here is derived from an EMBL/GenBank/DDBJ whole genome shotgun (WGS) entry which is preliminary data.</text>
</comment>
<evidence type="ECO:0000256" key="3">
    <source>
        <dbReference type="ARBA" id="ARBA00022989"/>
    </source>
</evidence>
<keyword evidence="6" id="KW-1185">Reference proteome</keyword>
<dbReference type="PROSITE" id="PS50262">
    <property type="entry name" value="G_PROTEIN_RECEP_F1_2"/>
    <property type="match status" value="1"/>
</dbReference>
<accession>A0A8J1TTH1</accession>
<dbReference type="CDD" id="cd14978">
    <property type="entry name" value="7tmA_FMRFamide_R-like"/>
    <property type="match status" value="1"/>
</dbReference>
<dbReference type="Gene3D" id="1.20.1070.10">
    <property type="entry name" value="Rhodopsin 7-helix transmembrane proteins"/>
    <property type="match status" value="1"/>
</dbReference>
<keyword evidence="4" id="KW-0472">Membrane</keyword>
<keyword evidence="3" id="KW-1133">Transmembrane helix</keyword>
<evidence type="ECO:0000313" key="5">
    <source>
        <dbReference type="EMBL" id="CAH1789516.1"/>
    </source>
</evidence>
<dbReference type="OrthoDB" id="6276488at2759"/>
<dbReference type="Proteomes" id="UP000749559">
    <property type="component" value="Unassembled WGS sequence"/>
</dbReference>
<dbReference type="PRINTS" id="PR00237">
    <property type="entry name" value="GPCRRHODOPSN"/>
</dbReference>
<dbReference type="InterPro" id="IPR000276">
    <property type="entry name" value="GPCR_Rhodpsn"/>
</dbReference>
<dbReference type="EMBL" id="CAIIXF020000007">
    <property type="protein sequence ID" value="CAH1789516.1"/>
    <property type="molecule type" value="Genomic_DNA"/>
</dbReference>
<dbReference type="GO" id="GO:0016020">
    <property type="term" value="C:membrane"/>
    <property type="evidence" value="ECO:0007669"/>
    <property type="project" value="UniProtKB-SubCell"/>
</dbReference>
<dbReference type="AlphaFoldDB" id="A0A8J1TTH1"/>
<dbReference type="Pfam" id="PF00001">
    <property type="entry name" value="7tm_1"/>
    <property type="match status" value="1"/>
</dbReference>
<dbReference type="GO" id="GO:0004930">
    <property type="term" value="F:G protein-coupled receptor activity"/>
    <property type="evidence" value="ECO:0007669"/>
    <property type="project" value="InterPro"/>
</dbReference>
<gene>
    <name evidence="5" type="ORF">OFUS_LOCUS14860</name>
</gene>
<evidence type="ECO:0000256" key="2">
    <source>
        <dbReference type="ARBA" id="ARBA00022692"/>
    </source>
</evidence>
<organism evidence="5 6">
    <name type="scientific">Owenia fusiformis</name>
    <name type="common">Polychaete worm</name>
    <dbReference type="NCBI Taxonomy" id="6347"/>
    <lineage>
        <taxon>Eukaryota</taxon>
        <taxon>Metazoa</taxon>
        <taxon>Spiralia</taxon>
        <taxon>Lophotrochozoa</taxon>
        <taxon>Annelida</taxon>
        <taxon>Polychaeta</taxon>
        <taxon>Sedentaria</taxon>
        <taxon>Canalipalpata</taxon>
        <taxon>Sabellida</taxon>
        <taxon>Oweniida</taxon>
        <taxon>Oweniidae</taxon>
        <taxon>Owenia</taxon>
    </lineage>
</organism>
<name>A0A8J1TTH1_OWEFU</name>
<evidence type="ECO:0000256" key="1">
    <source>
        <dbReference type="ARBA" id="ARBA00004370"/>
    </source>
</evidence>